<name>A0A419VXW5_9BACT</name>
<dbReference type="OrthoDB" id="9758917at2"/>
<dbReference type="PROSITE" id="PS50106">
    <property type="entry name" value="PDZ"/>
    <property type="match status" value="1"/>
</dbReference>
<evidence type="ECO:0000256" key="8">
    <source>
        <dbReference type="PIRSR" id="PIRSR611782-2"/>
    </source>
</evidence>
<evidence type="ECO:0000313" key="10">
    <source>
        <dbReference type="EMBL" id="RKD87920.1"/>
    </source>
</evidence>
<dbReference type="Pfam" id="PF13365">
    <property type="entry name" value="Trypsin_2"/>
    <property type="match status" value="1"/>
</dbReference>
<dbReference type="SMART" id="SM00228">
    <property type="entry name" value="PDZ"/>
    <property type="match status" value="1"/>
</dbReference>
<dbReference type="SUPFAM" id="SSF50494">
    <property type="entry name" value="Trypsin-like serine proteases"/>
    <property type="match status" value="1"/>
</dbReference>
<keyword evidence="3" id="KW-0732">Signal</keyword>
<evidence type="ECO:0000313" key="11">
    <source>
        <dbReference type="Proteomes" id="UP000283387"/>
    </source>
</evidence>
<feature type="binding site" evidence="8">
    <location>
        <position position="156"/>
    </location>
    <ligand>
        <name>substrate</name>
    </ligand>
</feature>
<gene>
    <name evidence="10" type="ORF">BC643_3928</name>
</gene>
<comment type="caution">
    <text evidence="10">The sequence shown here is derived from an EMBL/GenBank/DDBJ whole genome shotgun (WGS) entry which is preliminary data.</text>
</comment>
<dbReference type="AlphaFoldDB" id="A0A419VXW5"/>
<dbReference type="InterPro" id="IPR009003">
    <property type="entry name" value="Peptidase_S1_PA"/>
</dbReference>
<evidence type="ECO:0000256" key="2">
    <source>
        <dbReference type="ARBA" id="ARBA00022670"/>
    </source>
</evidence>
<keyword evidence="11" id="KW-1185">Reference proteome</keyword>
<proteinExistence type="inferred from homology"/>
<dbReference type="GO" id="GO:0006508">
    <property type="term" value="P:proteolysis"/>
    <property type="evidence" value="ECO:0007669"/>
    <property type="project" value="UniProtKB-KW"/>
</dbReference>
<dbReference type="EMBL" id="RAPN01000003">
    <property type="protein sequence ID" value="RKD87920.1"/>
    <property type="molecule type" value="Genomic_DNA"/>
</dbReference>
<dbReference type="InterPro" id="IPR036034">
    <property type="entry name" value="PDZ_sf"/>
</dbReference>
<protein>
    <submittedName>
        <fullName evidence="10">Do/DeqQ family serine protease</fullName>
    </submittedName>
</protein>
<feature type="active site" description="Charge relay system" evidence="7">
    <location>
        <position position="233"/>
    </location>
</feature>
<reference evidence="10 11" key="1">
    <citation type="submission" date="2018-09" db="EMBL/GenBank/DDBJ databases">
        <title>Genomic Encyclopedia of Archaeal and Bacterial Type Strains, Phase II (KMG-II): from individual species to whole genera.</title>
        <authorList>
            <person name="Goeker M."/>
        </authorList>
    </citation>
    <scope>NUCLEOTIDE SEQUENCE [LARGE SCALE GENOMIC DNA]</scope>
    <source>
        <strain evidence="10 11">DSM 27148</strain>
    </source>
</reference>
<keyword evidence="2 10" id="KW-0645">Protease</keyword>
<dbReference type="InterPro" id="IPR001940">
    <property type="entry name" value="Peptidase_S1C"/>
</dbReference>
<accession>A0A419VXW5</accession>
<dbReference type="PRINTS" id="PR00834">
    <property type="entry name" value="PROTEASES2C"/>
</dbReference>
<evidence type="ECO:0000259" key="9">
    <source>
        <dbReference type="PROSITE" id="PS50106"/>
    </source>
</evidence>
<dbReference type="Proteomes" id="UP000283387">
    <property type="component" value="Unassembled WGS sequence"/>
</dbReference>
<comment type="similarity">
    <text evidence="1">Belongs to the peptidase S1C family.</text>
</comment>
<dbReference type="PANTHER" id="PTHR22939:SF129">
    <property type="entry name" value="SERINE PROTEASE HTRA2, MITOCHONDRIAL"/>
    <property type="match status" value="1"/>
</dbReference>
<dbReference type="PANTHER" id="PTHR22939">
    <property type="entry name" value="SERINE PROTEASE FAMILY S1C HTRA-RELATED"/>
    <property type="match status" value="1"/>
</dbReference>
<keyword evidence="4" id="KW-0677">Repeat</keyword>
<dbReference type="Gene3D" id="2.30.42.10">
    <property type="match status" value="2"/>
</dbReference>
<evidence type="ECO:0000256" key="4">
    <source>
        <dbReference type="ARBA" id="ARBA00022737"/>
    </source>
</evidence>
<dbReference type="NCBIfam" id="TIGR02037">
    <property type="entry name" value="degP_htrA_DO"/>
    <property type="match status" value="1"/>
</dbReference>
<dbReference type="Pfam" id="PF13180">
    <property type="entry name" value="PDZ_2"/>
    <property type="match status" value="1"/>
</dbReference>
<keyword evidence="5" id="KW-0378">Hydrolase</keyword>
<dbReference type="InterPro" id="IPR001478">
    <property type="entry name" value="PDZ"/>
</dbReference>
<evidence type="ECO:0000256" key="3">
    <source>
        <dbReference type="ARBA" id="ARBA00022729"/>
    </source>
</evidence>
<dbReference type="GO" id="GO:0004252">
    <property type="term" value="F:serine-type endopeptidase activity"/>
    <property type="evidence" value="ECO:0007669"/>
    <property type="project" value="InterPro"/>
</dbReference>
<feature type="domain" description="PDZ" evidence="9">
    <location>
        <begin position="274"/>
        <end position="368"/>
    </location>
</feature>
<dbReference type="SUPFAM" id="SSF50156">
    <property type="entry name" value="PDZ domain-like"/>
    <property type="match status" value="2"/>
</dbReference>
<evidence type="ECO:0000256" key="7">
    <source>
        <dbReference type="PIRSR" id="PIRSR611782-1"/>
    </source>
</evidence>
<keyword evidence="6" id="KW-0720">Serine protease</keyword>
<dbReference type="Gene3D" id="2.40.10.120">
    <property type="match status" value="1"/>
</dbReference>
<organism evidence="10 11">
    <name type="scientific">Mangrovibacterium diazotrophicum</name>
    <dbReference type="NCBI Taxonomy" id="1261403"/>
    <lineage>
        <taxon>Bacteria</taxon>
        <taxon>Pseudomonadati</taxon>
        <taxon>Bacteroidota</taxon>
        <taxon>Bacteroidia</taxon>
        <taxon>Marinilabiliales</taxon>
        <taxon>Prolixibacteraceae</taxon>
        <taxon>Mangrovibacterium</taxon>
    </lineage>
</organism>
<dbReference type="RefSeq" id="WP_120274935.1">
    <property type="nucleotide sequence ID" value="NZ_RAPN01000003.1"/>
</dbReference>
<evidence type="ECO:0000256" key="1">
    <source>
        <dbReference type="ARBA" id="ARBA00010541"/>
    </source>
</evidence>
<feature type="active site" description="Charge relay system" evidence="7">
    <location>
        <position position="126"/>
    </location>
</feature>
<feature type="binding site" evidence="8">
    <location>
        <begin position="231"/>
        <end position="233"/>
    </location>
    <ligand>
        <name>substrate</name>
    </ligand>
</feature>
<dbReference type="InterPro" id="IPR011782">
    <property type="entry name" value="Pept_S1C_Do"/>
</dbReference>
<feature type="active site" description="Charge relay system" evidence="7">
    <location>
        <position position="156"/>
    </location>
</feature>
<evidence type="ECO:0000256" key="5">
    <source>
        <dbReference type="ARBA" id="ARBA00022801"/>
    </source>
</evidence>
<feature type="binding site" evidence="8">
    <location>
        <position position="126"/>
    </location>
    <ligand>
        <name>substrate</name>
    </ligand>
</feature>
<evidence type="ECO:0000256" key="6">
    <source>
        <dbReference type="ARBA" id="ARBA00022825"/>
    </source>
</evidence>
<sequence>MKNAKNLGLTLIIAFGSAFVTLWAYTQFFEKPEIVRVEENQAMKYANLPSAPQGEAPDLTYAAENSIHAVVHVKVMSKEDVSTYSNPFYDWFYGGDRAPRQQPRVREGSGSGVIISADGYIVTNNHVIDQADEIKVVLNDKREFDAKLVGTDETTDIALLKIDANQLPSLKFGNSDALKLGEWVLAVGNPFNLTSTVTAGIVSAKGRNIGINRADMSIESFIQTDAAVNPGNSGGALVNMNSELVGINTAIASQTGSYSGYSFAVPSAIVQKVIADLKQYGQVQRAVLGVGIQDVNAKLAEDMNLDKIEGVFIGSLAEGGAAEEAGIKEKDIIISIDDVKVNSTAELQEQVGKHRPGDEVKVLIKRDNKPKPYTVTLRNMHGDTEILTTDVNEFLGAKFDNVTENEKYKLRINQGIKITELNRGKLKDAGLREGFIITNVNKQEVNGVNDMRTIVKGAKGGILIEGIYPNGERAYFVFSTEER</sequence>